<feature type="domain" description="ZP" evidence="3">
    <location>
        <begin position="1"/>
        <end position="106"/>
    </location>
</feature>
<keyword evidence="1" id="KW-0812">Transmembrane</keyword>
<feature type="transmembrane region" description="Helical" evidence="1">
    <location>
        <begin position="129"/>
        <end position="152"/>
    </location>
</feature>
<gene>
    <name evidence="4" type="ORF">MCOR_38956</name>
</gene>
<dbReference type="InterPro" id="IPR001507">
    <property type="entry name" value="ZP_dom"/>
</dbReference>
<evidence type="ECO:0000313" key="4">
    <source>
        <dbReference type="EMBL" id="CAC5405245.1"/>
    </source>
</evidence>
<dbReference type="OrthoDB" id="10063988at2759"/>
<dbReference type="Gene3D" id="2.60.40.4100">
    <property type="entry name" value="Zona pellucida, ZP-C domain"/>
    <property type="match status" value="1"/>
</dbReference>
<protein>
    <recommendedName>
        <fullName evidence="3">ZP domain-containing protein</fullName>
    </recommendedName>
</protein>
<name>A0A6J8DAZ1_MYTCO</name>
<accession>A0A6J8DAZ1</accession>
<evidence type="ECO:0000256" key="1">
    <source>
        <dbReference type="SAM" id="Phobius"/>
    </source>
</evidence>
<evidence type="ECO:0000259" key="3">
    <source>
        <dbReference type="PROSITE" id="PS51034"/>
    </source>
</evidence>
<feature type="signal peptide" evidence="2">
    <location>
        <begin position="1"/>
        <end position="20"/>
    </location>
</feature>
<proteinExistence type="predicted"/>
<dbReference type="EMBL" id="CACVKT020007119">
    <property type="protein sequence ID" value="CAC5405245.1"/>
    <property type="molecule type" value="Genomic_DNA"/>
</dbReference>
<keyword evidence="1" id="KW-0472">Membrane</keyword>
<dbReference type="PROSITE" id="PS51034">
    <property type="entry name" value="ZP_2"/>
    <property type="match status" value="1"/>
</dbReference>
<reference evidence="4 5" key="1">
    <citation type="submission" date="2020-06" db="EMBL/GenBank/DDBJ databases">
        <authorList>
            <person name="Li R."/>
            <person name="Bekaert M."/>
        </authorList>
    </citation>
    <scope>NUCLEOTIDE SEQUENCE [LARGE SCALE GENOMIC DNA]</scope>
    <source>
        <strain evidence="5">wild</strain>
    </source>
</reference>
<keyword evidence="1" id="KW-1133">Transmembrane helix</keyword>
<keyword evidence="2" id="KW-0732">Signal</keyword>
<feature type="chain" id="PRO_5026683528" description="ZP domain-containing protein" evidence="2">
    <location>
        <begin position="21"/>
        <end position="161"/>
    </location>
</feature>
<organism evidence="4 5">
    <name type="scientific">Mytilus coruscus</name>
    <name type="common">Sea mussel</name>
    <dbReference type="NCBI Taxonomy" id="42192"/>
    <lineage>
        <taxon>Eukaryota</taxon>
        <taxon>Metazoa</taxon>
        <taxon>Spiralia</taxon>
        <taxon>Lophotrochozoa</taxon>
        <taxon>Mollusca</taxon>
        <taxon>Bivalvia</taxon>
        <taxon>Autobranchia</taxon>
        <taxon>Pteriomorphia</taxon>
        <taxon>Mytilida</taxon>
        <taxon>Mytiloidea</taxon>
        <taxon>Mytilidae</taxon>
        <taxon>Mytilinae</taxon>
        <taxon>Mytilus</taxon>
    </lineage>
</organism>
<dbReference type="AlphaFoldDB" id="A0A6J8DAZ1"/>
<evidence type="ECO:0000256" key="2">
    <source>
        <dbReference type="SAM" id="SignalP"/>
    </source>
</evidence>
<keyword evidence="5" id="KW-1185">Reference proteome</keyword>
<sequence>MVITIVGIIVMKLCVTSNDALIYTNTVVFDFMILTIDLSSETTDLKLRCPVDRNTFITSQSTHETRFHFQDFEYAGHPDSMLVHCNATFCKSNDYSSECEPQCKHNSTAKEYRLNGDSSNESSSKFRPLYVAGVIIVALAMICVLVALSIYFRRKKIRNTS</sequence>
<dbReference type="InterPro" id="IPR042235">
    <property type="entry name" value="ZP-C_dom"/>
</dbReference>
<evidence type="ECO:0000313" key="5">
    <source>
        <dbReference type="Proteomes" id="UP000507470"/>
    </source>
</evidence>
<dbReference type="Proteomes" id="UP000507470">
    <property type="component" value="Unassembled WGS sequence"/>
</dbReference>